<proteinExistence type="predicted"/>
<dbReference type="Pfam" id="PF03459">
    <property type="entry name" value="TOBE"/>
    <property type="match status" value="1"/>
</dbReference>
<dbReference type="InterPro" id="IPR050334">
    <property type="entry name" value="Molybdenum_import_ModC"/>
</dbReference>
<organism evidence="12 13">
    <name type="scientific">Herminiimonas arsenicoxydans</name>
    <dbReference type="NCBI Taxonomy" id="204773"/>
    <lineage>
        <taxon>Bacteria</taxon>
        <taxon>Pseudomonadati</taxon>
        <taxon>Pseudomonadota</taxon>
        <taxon>Betaproteobacteria</taxon>
        <taxon>Burkholderiales</taxon>
        <taxon>Oxalobacteraceae</taxon>
        <taxon>Herminiimonas</taxon>
    </lineage>
</organism>
<dbReference type="PROSITE" id="PS00211">
    <property type="entry name" value="ABC_TRANSPORTER_1"/>
    <property type="match status" value="1"/>
</dbReference>
<keyword evidence="7" id="KW-1278">Translocase</keyword>
<evidence type="ECO:0000256" key="4">
    <source>
        <dbReference type="ARBA" id="ARBA00022519"/>
    </source>
</evidence>
<dbReference type="OrthoDB" id="5298774at2"/>
<dbReference type="InterPro" id="IPR003439">
    <property type="entry name" value="ABC_transporter-like_ATP-bd"/>
</dbReference>
<gene>
    <name evidence="12" type="primary">modC2</name>
    <name evidence="12" type="ordered locus">HEAR3437</name>
</gene>
<dbReference type="EC" id="3.6.3.29" evidence="12"/>
<keyword evidence="1" id="KW-0813">Transport</keyword>
<evidence type="ECO:0000259" key="11">
    <source>
        <dbReference type="PROSITE" id="PS51866"/>
    </source>
</evidence>
<dbReference type="InterPro" id="IPR027417">
    <property type="entry name" value="P-loop_NTPase"/>
</dbReference>
<dbReference type="GO" id="GO:0015098">
    <property type="term" value="F:molybdate ion transmembrane transporter activity"/>
    <property type="evidence" value="ECO:0007669"/>
    <property type="project" value="InterPro"/>
</dbReference>
<keyword evidence="13" id="KW-1185">Reference proteome</keyword>
<dbReference type="PROSITE" id="PS50893">
    <property type="entry name" value="ABC_TRANSPORTER_2"/>
    <property type="match status" value="1"/>
</dbReference>
<reference evidence="12 13" key="1">
    <citation type="journal article" date="2007" name="PLoS Genet.">
        <title>A tale of two oxidation states: bacterial colonization of arsenic-rich environments.</title>
        <authorList>
            <person name="Muller D."/>
            <person name="Medigue C."/>
            <person name="Koechler S."/>
            <person name="Barbe V."/>
            <person name="Barakat M."/>
            <person name="Talla E."/>
            <person name="Bonnefoy V."/>
            <person name="Krin E."/>
            <person name="Arsene-Ploetze F."/>
            <person name="Carapito C."/>
            <person name="Chandler M."/>
            <person name="Cournoyer B."/>
            <person name="Cruveiller S."/>
            <person name="Dossat C."/>
            <person name="Duval S."/>
            <person name="Heymann M."/>
            <person name="Leize E."/>
            <person name="Lieutaud A."/>
            <person name="Lievremont D."/>
            <person name="Makita Y."/>
            <person name="Mangenot S."/>
            <person name="Nitschke W."/>
            <person name="Ortet P."/>
            <person name="Perdrial N."/>
            <person name="Schoepp B."/>
            <person name="Siguier N."/>
            <person name="Simeonova D.D."/>
            <person name="Rouy Z."/>
            <person name="Segurens B."/>
            <person name="Turlin E."/>
            <person name="Vallenet D."/>
            <person name="Van Dorsselaer A."/>
            <person name="Weiss S."/>
            <person name="Weissenbach J."/>
            <person name="Lett M.C."/>
            <person name="Danchin A."/>
            <person name="Bertin P.N."/>
        </authorList>
    </citation>
    <scope>NUCLEOTIDE SEQUENCE [LARGE SCALE GENOMIC DNA]</scope>
    <source>
        <strain evidence="13">ULPAs1</strain>
    </source>
</reference>
<dbReference type="GO" id="GO:0016887">
    <property type="term" value="F:ATP hydrolysis activity"/>
    <property type="evidence" value="ECO:0007669"/>
    <property type="project" value="InterPro"/>
</dbReference>
<keyword evidence="3 9" id="KW-0500">Molybdenum</keyword>
<evidence type="ECO:0000313" key="12">
    <source>
        <dbReference type="EMBL" id="CAL63538.1"/>
    </source>
</evidence>
<dbReference type="STRING" id="204773.HEAR3437"/>
<dbReference type="InterPro" id="IPR004606">
    <property type="entry name" value="Mop_domain"/>
</dbReference>
<evidence type="ECO:0000256" key="8">
    <source>
        <dbReference type="ARBA" id="ARBA00023136"/>
    </source>
</evidence>
<evidence type="ECO:0000256" key="1">
    <source>
        <dbReference type="ARBA" id="ARBA00022448"/>
    </source>
</evidence>
<accession>A4GAK1</accession>
<dbReference type="HOGENOM" id="CLU_000604_1_1_4"/>
<sequence>MNDKLDHIKARFKVNYQAFTLTVDLALPGRGITALFGASGSGKTTCLRVIAGLERAADVYLEVNGEVWQDDAHNIFLPTHQRPLGYVFQEASLFAHLNVQRNLEYGMRRIAKSARHVSLDHAVSLLDIGHLLQRKPDKLSGGERQRVAIARALATSPRILLMDEPLAALDAKRKAEIMPYLERLHDELDIPVLYVSHSADEVARLADHLVLLETGRVIASGATQDLLTRLDLEVAHGDAASALVTATISAHDPDYLLSSATFSGGQLLLPQQSATIGQQVRIRVQARDVSLSLAPQRDSSILNIVAATVTELSDDAAGQVMVGLDAKGTRLLARITRKSCVAMELAPGKSLYAQIKGIAILK</sequence>
<dbReference type="eggNOG" id="COG4148">
    <property type="taxonomic scope" value="Bacteria"/>
</dbReference>
<evidence type="ECO:0000256" key="2">
    <source>
        <dbReference type="ARBA" id="ARBA00022475"/>
    </source>
</evidence>
<dbReference type="GO" id="GO:0005524">
    <property type="term" value="F:ATP binding"/>
    <property type="evidence" value="ECO:0007669"/>
    <property type="project" value="UniProtKB-KW"/>
</dbReference>
<dbReference type="SMART" id="SM00382">
    <property type="entry name" value="AAA"/>
    <property type="match status" value="1"/>
</dbReference>
<dbReference type="Proteomes" id="UP000006697">
    <property type="component" value="Chromosome"/>
</dbReference>
<dbReference type="InterPro" id="IPR003593">
    <property type="entry name" value="AAA+_ATPase"/>
</dbReference>
<evidence type="ECO:0000256" key="7">
    <source>
        <dbReference type="ARBA" id="ARBA00022967"/>
    </source>
</evidence>
<dbReference type="PROSITE" id="PS51866">
    <property type="entry name" value="MOP"/>
    <property type="match status" value="1"/>
</dbReference>
<name>A4GAK1_HERAR</name>
<evidence type="ECO:0000259" key="10">
    <source>
        <dbReference type="PROSITE" id="PS50893"/>
    </source>
</evidence>
<dbReference type="SUPFAM" id="SSF50331">
    <property type="entry name" value="MOP-like"/>
    <property type="match status" value="1"/>
</dbReference>
<keyword evidence="2" id="KW-1003">Cell membrane</keyword>
<feature type="domain" description="Mop" evidence="11">
    <location>
        <begin position="298"/>
        <end position="362"/>
    </location>
</feature>
<dbReference type="SUPFAM" id="SSF52540">
    <property type="entry name" value="P-loop containing nucleoside triphosphate hydrolases"/>
    <property type="match status" value="1"/>
</dbReference>
<dbReference type="NCBIfam" id="TIGR02142">
    <property type="entry name" value="modC_ABC"/>
    <property type="match status" value="1"/>
</dbReference>
<keyword evidence="6 12" id="KW-0067">ATP-binding</keyword>
<dbReference type="InterPro" id="IPR005116">
    <property type="entry name" value="Transp-assoc_OB_typ1"/>
</dbReference>
<evidence type="ECO:0000256" key="3">
    <source>
        <dbReference type="ARBA" id="ARBA00022505"/>
    </source>
</evidence>
<protein>
    <submittedName>
        <fullName evidence="12">Molybdenum import ATP-binding protein ModC</fullName>
        <ecNumber evidence="12">3.6.3.29</ecNumber>
    </submittedName>
</protein>
<evidence type="ECO:0000256" key="6">
    <source>
        <dbReference type="ARBA" id="ARBA00022840"/>
    </source>
</evidence>
<dbReference type="Pfam" id="PF00005">
    <property type="entry name" value="ABC_tran"/>
    <property type="match status" value="1"/>
</dbReference>
<dbReference type="EMBL" id="CU207211">
    <property type="protein sequence ID" value="CAL63538.1"/>
    <property type="molecule type" value="Genomic_DNA"/>
</dbReference>
<dbReference type="Gene3D" id="3.40.50.300">
    <property type="entry name" value="P-loop containing nucleotide triphosphate hydrolases"/>
    <property type="match status" value="1"/>
</dbReference>
<keyword evidence="12" id="KW-0378">Hydrolase</keyword>
<dbReference type="GO" id="GO:0016020">
    <property type="term" value="C:membrane"/>
    <property type="evidence" value="ECO:0007669"/>
    <property type="project" value="InterPro"/>
</dbReference>
<dbReference type="PANTHER" id="PTHR43514">
    <property type="entry name" value="ABC TRANSPORTER I FAMILY MEMBER 10"/>
    <property type="match status" value="1"/>
</dbReference>
<evidence type="ECO:0000256" key="9">
    <source>
        <dbReference type="PROSITE-ProRule" id="PRU01213"/>
    </source>
</evidence>
<dbReference type="InterPro" id="IPR017871">
    <property type="entry name" value="ABC_transporter-like_CS"/>
</dbReference>
<dbReference type="AlphaFoldDB" id="A4GAK1"/>
<keyword evidence="5" id="KW-0547">Nucleotide-binding</keyword>
<evidence type="ECO:0000313" key="13">
    <source>
        <dbReference type="Proteomes" id="UP000006697"/>
    </source>
</evidence>
<keyword evidence="8" id="KW-0472">Membrane</keyword>
<dbReference type="PANTHER" id="PTHR43514:SF10">
    <property type="entry name" value="MOLYBDENUM IMPORT ATP-BINDING PROTEIN MODC 2"/>
    <property type="match status" value="1"/>
</dbReference>
<dbReference type="GO" id="GO:0140359">
    <property type="term" value="F:ABC-type transporter activity"/>
    <property type="evidence" value="ECO:0007669"/>
    <property type="project" value="InterPro"/>
</dbReference>
<dbReference type="InterPro" id="IPR011868">
    <property type="entry name" value="ModC_ABC_ATP-bd"/>
</dbReference>
<evidence type="ECO:0000256" key="5">
    <source>
        <dbReference type="ARBA" id="ARBA00022741"/>
    </source>
</evidence>
<dbReference type="Gene3D" id="2.40.50.100">
    <property type="match status" value="1"/>
</dbReference>
<dbReference type="InterPro" id="IPR008995">
    <property type="entry name" value="Mo/tungstate-bd_C_term_dom"/>
</dbReference>
<dbReference type="KEGG" id="har:HEAR3437"/>
<keyword evidence="4" id="KW-0997">Cell inner membrane</keyword>
<feature type="domain" description="ABC transporter" evidence="10">
    <location>
        <begin position="3"/>
        <end position="239"/>
    </location>
</feature>